<dbReference type="STRING" id="105984.A0A427XNE1"/>
<evidence type="ECO:0000313" key="3">
    <source>
        <dbReference type="Proteomes" id="UP000279236"/>
    </source>
</evidence>
<keyword evidence="1" id="KW-1133">Transmembrane helix</keyword>
<feature type="transmembrane region" description="Helical" evidence="1">
    <location>
        <begin position="158"/>
        <end position="179"/>
    </location>
</feature>
<keyword evidence="1" id="KW-0472">Membrane</keyword>
<sequence>MVVLQVLSYFGGLATFTQVFLALPMALDLLGPPSFLLLSLLFALHHCAYSTLRLLCKNTIIAPLITVLSFLSPTISAGAVFVTLYYYLYPPGADSSSLSHLLVDVLPYLYASTLRWVSPLFTLLEGISTLLAVQVLGRAGKGWAEDDEKEEGFEWRSLAGLFFSALVYCAGLYLIVWSFPTAPLPAFLLGAALMSTLFLSFIGFSLRRTNVLETSLVLFYVAYSAWLSGAESAMEPRSYGSGWLSHEWAVPKNVSAPNVNALADRAVSSVFDSLWNVSLSLPPHLLLSLIFRVVVLHFAARIVPMIRKASIGYDDGTEAPSFWDGKSLGEEPTNMRITTVVLSYRRAILIAVYTHLLYLDAGSQTWWRWVNITLFLSVWSLELLLDAEDDADSVSRWKVD</sequence>
<feature type="transmembrane region" description="Helical" evidence="1">
    <location>
        <begin position="211"/>
        <end position="229"/>
    </location>
</feature>
<feature type="transmembrane region" description="Helical" evidence="1">
    <location>
        <begin position="281"/>
        <end position="300"/>
    </location>
</feature>
<proteinExistence type="predicted"/>
<dbReference type="GO" id="GO:0048309">
    <property type="term" value="P:endoplasmic reticulum inheritance"/>
    <property type="evidence" value="ECO:0007669"/>
    <property type="project" value="TreeGrafter"/>
</dbReference>
<dbReference type="GO" id="GO:0000921">
    <property type="term" value="P:septin ring assembly"/>
    <property type="evidence" value="ECO:0007669"/>
    <property type="project" value="TreeGrafter"/>
</dbReference>
<reference evidence="2 3" key="1">
    <citation type="submission" date="2018-11" db="EMBL/GenBank/DDBJ databases">
        <title>Genome sequence of Apiotrichum porosum DSM 27194.</title>
        <authorList>
            <person name="Aliyu H."/>
            <person name="Gorte O."/>
            <person name="Ochsenreither K."/>
        </authorList>
    </citation>
    <scope>NUCLEOTIDE SEQUENCE [LARGE SCALE GENOMIC DNA]</scope>
    <source>
        <strain evidence="2 3">DSM 27194</strain>
    </source>
</reference>
<protein>
    <submittedName>
        <fullName evidence="2">Uncharacterized protein</fullName>
    </submittedName>
</protein>
<dbReference type="EMBL" id="RSCE01000008">
    <property type="protein sequence ID" value="RSH80274.1"/>
    <property type="molecule type" value="Genomic_DNA"/>
</dbReference>
<name>A0A427XNE1_9TREE</name>
<evidence type="ECO:0000313" key="2">
    <source>
        <dbReference type="EMBL" id="RSH80274.1"/>
    </source>
</evidence>
<dbReference type="Pfam" id="PF08426">
    <property type="entry name" value="ICE2"/>
    <property type="match status" value="1"/>
</dbReference>
<dbReference type="GeneID" id="39593390"/>
<dbReference type="AlphaFoldDB" id="A0A427XNE1"/>
<keyword evidence="1" id="KW-0812">Transmembrane</keyword>
<feature type="transmembrane region" description="Helical" evidence="1">
    <location>
        <begin position="7"/>
        <end position="27"/>
    </location>
</feature>
<dbReference type="Proteomes" id="UP000279236">
    <property type="component" value="Unassembled WGS sequence"/>
</dbReference>
<dbReference type="PANTHER" id="PTHR31726">
    <property type="entry name" value="PROTEIN ICE2"/>
    <property type="match status" value="1"/>
</dbReference>
<dbReference type="InterPro" id="IPR013635">
    <property type="entry name" value="Ice2"/>
</dbReference>
<dbReference type="GO" id="GO:0005789">
    <property type="term" value="C:endoplasmic reticulum membrane"/>
    <property type="evidence" value="ECO:0007669"/>
    <property type="project" value="TreeGrafter"/>
</dbReference>
<organism evidence="2 3">
    <name type="scientific">Apiotrichum porosum</name>
    <dbReference type="NCBI Taxonomy" id="105984"/>
    <lineage>
        <taxon>Eukaryota</taxon>
        <taxon>Fungi</taxon>
        <taxon>Dikarya</taxon>
        <taxon>Basidiomycota</taxon>
        <taxon>Agaricomycotina</taxon>
        <taxon>Tremellomycetes</taxon>
        <taxon>Trichosporonales</taxon>
        <taxon>Trichosporonaceae</taxon>
        <taxon>Apiotrichum</taxon>
    </lineage>
</organism>
<comment type="caution">
    <text evidence="2">The sequence shown here is derived from an EMBL/GenBank/DDBJ whole genome shotgun (WGS) entry which is preliminary data.</text>
</comment>
<dbReference type="OrthoDB" id="5577218at2759"/>
<dbReference type="RefSeq" id="XP_028475221.1">
    <property type="nucleotide sequence ID" value="XM_028624149.1"/>
</dbReference>
<evidence type="ECO:0000256" key="1">
    <source>
        <dbReference type="SAM" id="Phobius"/>
    </source>
</evidence>
<accession>A0A427XNE1</accession>
<feature type="transmembrane region" description="Helical" evidence="1">
    <location>
        <begin position="116"/>
        <end position="137"/>
    </location>
</feature>
<feature type="transmembrane region" description="Helical" evidence="1">
    <location>
        <begin position="185"/>
        <end position="204"/>
    </location>
</feature>
<dbReference type="PANTHER" id="PTHR31726:SF2">
    <property type="entry name" value="PROTEIN ICE2"/>
    <property type="match status" value="1"/>
</dbReference>
<feature type="transmembrane region" description="Helical" evidence="1">
    <location>
        <begin position="33"/>
        <end position="52"/>
    </location>
</feature>
<dbReference type="GO" id="GO:0097038">
    <property type="term" value="C:perinuclear endoplasmic reticulum"/>
    <property type="evidence" value="ECO:0007669"/>
    <property type="project" value="TreeGrafter"/>
</dbReference>
<keyword evidence="3" id="KW-1185">Reference proteome</keyword>
<gene>
    <name evidence="2" type="ORF">EHS24_008847</name>
</gene>
<feature type="transmembrane region" description="Helical" evidence="1">
    <location>
        <begin position="64"/>
        <end position="88"/>
    </location>
</feature>
<dbReference type="GO" id="GO:0032541">
    <property type="term" value="C:cortical endoplasmic reticulum"/>
    <property type="evidence" value="ECO:0007669"/>
    <property type="project" value="TreeGrafter"/>
</dbReference>